<accession>A0A164QB97</accession>
<sequence length="209" mass="23703">MEASLEASMKAVEALYLSESGCDDCVHERSYELGGFLFSAEAMVEYFKREILCDPLAKMSRNQMSDVAGVVTRTLKKKSGLSFLNSHFIRQEGQYLISFFRRNPWLPDGETWTPAELRSKESFNAAVKQLELELKNIRDAPYEEQWYIINPAKQTADAIAEAKVWAECRKNEGIIPPIVFEIMFEALDTSLRRADGEVDEETIGDGEAD</sequence>
<dbReference type="AlphaFoldDB" id="A0A164QB97"/>
<reference evidence="1 2" key="1">
    <citation type="journal article" date="2016" name="Mol. Biol. Evol.">
        <title>Comparative Genomics of Early-Diverging Mushroom-Forming Fungi Provides Insights into the Origins of Lignocellulose Decay Capabilities.</title>
        <authorList>
            <person name="Nagy L.G."/>
            <person name="Riley R."/>
            <person name="Tritt A."/>
            <person name="Adam C."/>
            <person name="Daum C."/>
            <person name="Floudas D."/>
            <person name="Sun H."/>
            <person name="Yadav J.S."/>
            <person name="Pangilinan J."/>
            <person name="Larsson K.H."/>
            <person name="Matsuura K."/>
            <person name="Barry K."/>
            <person name="Labutti K."/>
            <person name="Kuo R."/>
            <person name="Ohm R.A."/>
            <person name="Bhattacharya S.S."/>
            <person name="Shirouzu T."/>
            <person name="Yoshinaga Y."/>
            <person name="Martin F.M."/>
            <person name="Grigoriev I.V."/>
            <person name="Hibbett D.S."/>
        </authorList>
    </citation>
    <scope>NUCLEOTIDE SEQUENCE [LARGE SCALE GENOMIC DNA]</scope>
    <source>
        <strain evidence="1 2">HHB9708</strain>
    </source>
</reference>
<dbReference type="EMBL" id="KV419427">
    <property type="protein sequence ID" value="KZS89504.1"/>
    <property type="molecule type" value="Genomic_DNA"/>
</dbReference>
<proteinExistence type="predicted"/>
<dbReference type="Proteomes" id="UP000076722">
    <property type="component" value="Unassembled WGS sequence"/>
</dbReference>
<evidence type="ECO:0000313" key="1">
    <source>
        <dbReference type="EMBL" id="KZS89504.1"/>
    </source>
</evidence>
<gene>
    <name evidence="1" type="ORF">SISNIDRAFT_526835</name>
</gene>
<keyword evidence="2" id="KW-1185">Reference proteome</keyword>
<evidence type="ECO:0000313" key="2">
    <source>
        <dbReference type="Proteomes" id="UP000076722"/>
    </source>
</evidence>
<protein>
    <submittedName>
        <fullName evidence="1">Uncharacterized protein</fullName>
    </submittedName>
</protein>
<name>A0A164QB97_9AGAM</name>
<organism evidence="1 2">
    <name type="scientific">Sistotremastrum niveocremeum HHB9708</name>
    <dbReference type="NCBI Taxonomy" id="1314777"/>
    <lineage>
        <taxon>Eukaryota</taxon>
        <taxon>Fungi</taxon>
        <taxon>Dikarya</taxon>
        <taxon>Basidiomycota</taxon>
        <taxon>Agaricomycotina</taxon>
        <taxon>Agaricomycetes</taxon>
        <taxon>Sistotremastrales</taxon>
        <taxon>Sistotremastraceae</taxon>
        <taxon>Sertulicium</taxon>
        <taxon>Sertulicium niveocremeum</taxon>
    </lineage>
</organism>